<reference evidence="2 3" key="1">
    <citation type="journal article" date="2007" name="Virology">
        <title>Sequence and annotation of the 314-kb MT325 and the 321-kb FR483 viruses that infect Chlorella Pbi.</title>
        <authorList>
            <person name="Fitzgerald L.A."/>
            <person name="Graves M.V."/>
            <person name="Li X."/>
            <person name="Feldblyum T."/>
            <person name="Hartigan J."/>
            <person name="Van Etten J.L."/>
        </authorList>
    </citation>
    <scope>NUCLEOTIDE SEQUENCE [LARGE SCALE GENOMIC DNA]</scope>
    <source>
        <strain evidence="2 3">MT325</strain>
    </source>
</reference>
<evidence type="ECO:0000313" key="2">
    <source>
        <dbReference type="EMBL" id="ABT13634.1"/>
    </source>
</evidence>
<keyword evidence="1" id="KW-0472">Membrane</keyword>
<dbReference type="Proteomes" id="UP000246715">
    <property type="component" value="Segment"/>
</dbReference>
<organismHost>
    <name type="scientific">Paramecium bursaria</name>
    <dbReference type="NCBI Taxonomy" id="74790"/>
</organismHost>
<protein>
    <submittedName>
        <fullName evidence="2">Uncharacterized protein m080L</fullName>
    </submittedName>
</protein>
<keyword evidence="1" id="KW-0812">Transmembrane</keyword>
<feature type="transmembrane region" description="Helical" evidence="1">
    <location>
        <begin position="71"/>
        <end position="98"/>
    </location>
</feature>
<name>A7ITG0_PBCVM</name>
<sequence>MVLFSVGSLQPWRLPSSRLPGAFSEFLQPTLPVPRPVADASFARQGVRVCAQSRLYRSSLPFSLLRLNDKLVFLCFGTGTSLLFDIYIYKIFFCWLAFALGVWRSVCSYGQMVGGEEMLTFTIKTCLICYFNLHMPIRPFHS</sequence>
<gene>
    <name evidence="2" type="primary">m080L</name>
    <name evidence="2" type="ORF">MT325_m080L</name>
</gene>
<dbReference type="EMBL" id="DQ491001">
    <property type="protein sequence ID" value="ABT13634.1"/>
    <property type="molecule type" value="Genomic_DNA"/>
</dbReference>
<organism evidence="2 3">
    <name type="scientific">Paramecium bursaria Chlorella virus MT325</name>
    <name type="common">PBCV-MT325</name>
    <dbReference type="NCBI Taxonomy" id="346932"/>
    <lineage>
        <taxon>Viruses</taxon>
        <taxon>Varidnaviria</taxon>
        <taxon>Bamfordvirae</taxon>
        <taxon>Nucleocytoviricota</taxon>
        <taxon>Megaviricetes</taxon>
        <taxon>Algavirales</taxon>
        <taxon>Phycodnaviridae</taxon>
        <taxon>Chlorovirus</taxon>
        <taxon>Chlorovirus conductrix</taxon>
        <taxon>Paramecium bursaria Chlorella virus A1</taxon>
    </lineage>
</organism>
<evidence type="ECO:0000256" key="1">
    <source>
        <dbReference type="SAM" id="Phobius"/>
    </source>
</evidence>
<proteinExistence type="predicted"/>
<accession>A7ITG0</accession>
<keyword evidence="1" id="KW-1133">Transmembrane helix</keyword>
<evidence type="ECO:0000313" key="3">
    <source>
        <dbReference type="Proteomes" id="UP000246715"/>
    </source>
</evidence>